<reference evidence="3" key="1">
    <citation type="submission" date="2012-11" db="EMBL/GenBank/DDBJ databases">
        <title>Dependencies among metagenomic species, viruses, plasmids and units of genetic variation.</title>
        <authorList>
            <person name="Nielsen H.B."/>
            <person name="Almeida M."/>
            <person name="Juncker A.S."/>
            <person name="Rasmussen S."/>
            <person name="Li J."/>
            <person name="Sunagawa S."/>
            <person name="Plichta D."/>
            <person name="Gautier L."/>
            <person name="Le Chatelier E."/>
            <person name="Peletier E."/>
            <person name="Bonde I."/>
            <person name="Nielsen T."/>
            <person name="Manichanh C."/>
            <person name="Arumugam M."/>
            <person name="Batto J."/>
            <person name="Santos M.B.Q.D."/>
            <person name="Blom N."/>
            <person name="Borruel N."/>
            <person name="Burgdorf K.S."/>
            <person name="Boumezbeur F."/>
            <person name="Casellas F."/>
            <person name="Dore J."/>
            <person name="Guarner F."/>
            <person name="Hansen T."/>
            <person name="Hildebrand F."/>
            <person name="Kaas R.S."/>
            <person name="Kennedy S."/>
            <person name="Kristiansen K."/>
            <person name="Kultima J.R."/>
            <person name="Leonard P."/>
            <person name="Levenez F."/>
            <person name="Lund O."/>
            <person name="Moumen B."/>
            <person name="Le Paslier D."/>
            <person name="Pons N."/>
            <person name="Pedersen O."/>
            <person name="Prifti E."/>
            <person name="Qin J."/>
            <person name="Raes J."/>
            <person name="Tap J."/>
            <person name="Tims S."/>
            <person name="Ussery D.W."/>
            <person name="Yamada T."/>
            <person name="MetaHit consortium"/>
            <person name="Renault P."/>
            <person name="Sicheritz-Ponten T."/>
            <person name="Bork P."/>
            <person name="Wang J."/>
            <person name="Brunak S."/>
            <person name="Ehrlich S.D."/>
        </authorList>
    </citation>
    <scope>NUCLEOTIDE SEQUENCE [LARGE SCALE GENOMIC DNA]</scope>
</reference>
<comment type="caution">
    <text evidence="3">The sequence shown here is derived from an EMBL/GenBank/DDBJ whole genome shotgun (WGS) entry which is preliminary data.</text>
</comment>
<protein>
    <recommendedName>
        <fullName evidence="2">7(1) septoil knot domain-containing protein</fullName>
    </recommendedName>
</protein>
<dbReference type="RefSeq" id="WP_021718734.1">
    <property type="nucleotide sequence ID" value="NZ_FR885245.1"/>
</dbReference>
<dbReference type="STRING" id="1262914.BN533_01834"/>
<evidence type="ECO:0000313" key="3">
    <source>
        <dbReference type="EMBL" id="CDB46821.1"/>
    </source>
</evidence>
<accession>R6IN60</accession>
<dbReference type="AlphaFoldDB" id="R6IN60"/>
<dbReference type="InterPro" id="IPR046148">
    <property type="entry name" value="Septknot"/>
</dbReference>
<organism evidence="3">
    <name type="scientific">Phascolarctobacterium faecium</name>
    <dbReference type="NCBI Taxonomy" id="33025"/>
    <lineage>
        <taxon>Bacteria</taxon>
        <taxon>Bacillati</taxon>
        <taxon>Bacillota</taxon>
        <taxon>Negativicutes</taxon>
        <taxon>Acidaminococcales</taxon>
        <taxon>Acidaminococcaceae</taxon>
        <taxon>Phascolarctobacterium</taxon>
    </lineage>
</organism>
<evidence type="ECO:0000256" key="1">
    <source>
        <dbReference type="SAM" id="Phobius"/>
    </source>
</evidence>
<feature type="transmembrane region" description="Helical" evidence="1">
    <location>
        <begin position="6"/>
        <end position="28"/>
    </location>
</feature>
<evidence type="ECO:0000259" key="2">
    <source>
        <dbReference type="Pfam" id="PF19647"/>
    </source>
</evidence>
<dbReference type="EMBL" id="CBDS010000100">
    <property type="protein sequence ID" value="CDB46821.1"/>
    <property type="molecule type" value="Genomic_DNA"/>
</dbReference>
<keyword evidence="1" id="KW-0812">Transmembrane</keyword>
<dbReference type="HOGENOM" id="CLU_2383588_0_0_9"/>
<proteinExistence type="predicted"/>
<sequence>MRKLTALFSVIVLMVGILALPITSYAYWNHGKVRIVSRGEDLKVRIVERGEDFTIRWVDLNPGVGEWEEVPRLEDFTIRFVESGEDVKVRFVYH</sequence>
<name>R6IN60_9FIRM</name>
<keyword evidence="1" id="KW-1133">Transmembrane helix</keyword>
<feature type="domain" description="7(1) septoil knot" evidence="2">
    <location>
        <begin position="31"/>
        <end position="92"/>
    </location>
</feature>
<gene>
    <name evidence="3" type="ORF">BN533_01834</name>
</gene>
<keyword evidence="1" id="KW-0472">Membrane</keyword>
<dbReference type="Pfam" id="PF19647">
    <property type="entry name" value="Septknot"/>
    <property type="match status" value="1"/>
</dbReference>